<feature type="region of interest" description="Disordered" evidence="1">
    <location>
        <begin position="509"/>
        <end position="528"/>
    </location>
</feature>
<feature type="compositionally biased region" description="Pro residues" evidence="1">
    <location>
        <begin position="418"/>
        <end position="468"/>
    </location>
</feature>
<evidence type="ECO:0000313" key="2">
    <source>
        <dbReference type="EMBL" id="KAK2953870.1"/>
    </source>
</evidence>
<keyword evidence="3" id="KW-1185">Reference proteome</keyword>
<sequence>MFRCSPSCLVNADLIPQLVNTLNALSLSFDEAVDIHTNLPSSILSSLWLATPNGLTQLGIEDENEQQSVRETVLKQVSKPLEKYIWHLSMDFVVNMPVVLTIPSCLTFFENEYSIWDFLDFMNKAQREWNEIREARRQMWKTVLRMLRMEGMEDMNDEKLRNDKNSIVGGRIVDKSIVWNNLQGMNLLKKELKQARTSDSCDQFLPSLGQHTLVVCDLCRLWHHLMVWFAETIWLLSCHSPSMAITLSFSFDATLALRKPIRKDRKVLSPNSWPFSIPVHSPPTPSLSPLPLPHHPHPPSPPCLSLTTHTLPLHSASPSPPTPSLSTLPLPHHPHLPPLCLPHHPHPPSPPCLPHHPHPPTLPLPHNPHPPSPSASPTPPTPFLSLCLSLTTHTSLSLCLSLTTHTLPLPLPLPHHSHPPLPLPLPHHPHPPTPSASPSPPTPSHSPLPLPHNPHLPLPSASPSPPTPSLSTLPLPHHSHPPTPSASPSQPTPSLSLCLSLTTHTLPLPLPLPHHPHPPTPLPLPHHPHPPSPLCLSLTTHTLPLPSASPSPPTPSHSLCLSLTTHTLPLPLPLPHHPYPPTPLCLSLTSHILPLPSASPSPLTPSHSPLPLPHNPHPPTPLCLPPHHTRESFITWFYCLSCFVSFGVLTAPFGACSSLAKVFKLLAPFDSNQDQDELNVLRRVGEIVVSLHWFGIPSHFDSPLLCHLPSLAGAQRGILQTLSSHSGIPSLVTHNTIKPNRDRLRTPSRRMETSWRCTNRFSDEIM</sequence>
<dbReference type="EMBL" id="JARBJD010000085">
    <property type="protein sequence ID" value="KAK2953870.1"/>
    <property type="molecule type" value="Genomic_DNA"/>
</dbReference>
<reference evidence="2 3" key="1">
    <citation type="journal article" date="2022" name="bioRxiv">
        <title>Genomics of Preaxostyla Flagellates Illuminates Evolutionary Transitions and the Path Towards Mitochondrial Loss.</title>
        <authorList>
            <person name="Novak L.V.F."/>
            <person name="Treitli S.C."/>
            <person name="Pyrih J."/>
            <person name="Halakuc P."/>
            <person name="Pipaliya S.V."/>
            <person name="Vacek V."/>
            <person name="Brzon O."/>
            <person name="Soukal P."/>
            <person name="Eme L."/>
            <person name="Dacks J.B."/>
            <person name="Karnkowska A."/>
            <person name="Elias M."/>
            <person name="Hampl V."/>
        </authorList>
    </citation>
    <scope>NUCLEOTIDE SEQUENCE [LARGE SCALE GENOMIC DNA]</scope>
    <source>
        <strain evidence="2">NAU3</strain>
        <tissue evidence="2">Gut</tissue>
    </source>
</reference>
<dbReference type="Proteomes" id="UP001281761">
    <property type="component" value="Unassembled WGS sequence"/>
</dbReference>
<organism evidence="2 3">
    <name type="scientific">Blattamonas nauphoetae</name>
    <dbReference type="NCBI Taxonomy" id="2049346"/>
    <lineage>
        <taxon>Eukaryota</taxon>
        <taxon>Metamonada</taxon>
        <taxon>Preaxostyla</taxon>
        <taxon>Oxymonadida</taxon>
        <taxon>Blattamonas</taxon>
    </lineage>
</organism>
<feature type="region of interest" description="Disordered" evidence="1">
    <location>
        <begin position="351"/>
        <end position="380"/>
    </location>
</feature>
<accession>A0ABQ9XQR9</accession>
<proteinExistence type="predicted"/>
<feature type="compositionally biased region" description="Low complexity" evidence="1">
    <location>
        <begin position="486"/>
        <end position="496"/>
    </location>
</feature>
<gene>
    <name evidence="2" type="ORF">BLNAU_11130</name>
</gene>
<evidence type="ECO:0000313" key="3">
    <source>
        <dbReference type="Proteomes" id="UP001281761"/>
    </source>
</evidence>
<feature type="region of interest" description="Disordered" evidence="1">
    <location>
        <begin position="418"/>
        <end position="496"/>
    </location>
</feature>
<name>A0ABQ9XQR9_9EUKA</name>
<protein>
    <submittedName>
        <fullName evidence="2">Uncharacterized protein</fullName>
    </submittedName>
</protein>
<evidence type="ECO:0000256" key="1">
    <source>
        <dbReference type="SAM" id="MobiDB-lite"/>
    </source>
</evidence>
<comment type="caution">
    <text evidence="2">The sequence shown here is derived from an EMBL/GenBank/DDBJ whole genome shotgun (WGS) entry which is preliminary data.</text>
</comment>